<dbReference type="GO" id="GO:0019748">
    <property type="term" value="P:secondary metabolic process"/>
    <property type="evidence" value="ECO:0007669"/>
    <property type="project" value="TreeGrafter"/>
</dbReference>
<organism evidence="3 4">
    <name type="scientific">Candidatus Segetimicrobium genomatis</name>
    <dbReference type="NCBI Taxonomy" id="2569760"/>
    <lineage>
        <taxon>Bacteria</taxon>
        <taxon>Bacillati</taxon>
        <taxon>Candidatus Sysuimicrobiota</taxon>
        <taxon>Candidatus Sysuimicrobiia</taxon>
        <taxon>Candidatus Sysuimicrobiales</taxon>
        <taxon>Candidatus Segetimicrobiaceae</taxon>
        <taxon>Candidatus Segetimicrobium</taxon>
    </lineage>
</organism>
<name>A0A537J049_9BACT</name>
<dbReference type="PANTHER" id="PTHR21240">
    <property type="entry name" value="2-AMINO-3-CARBOXYLMUCONATE-6-SEMIALDEHYDE DECARBOXYLASE"/>
    <property type="match status" value="1"/>
</dbReference>
<dbReference type="Pfam" id="PF04909">
    <property type="entry name" value="Amidohydro_2"/>
    <property type="match status" value="1"/>
</dbReference>
<dbReference type="GO" id="GO:0016831">
    <property type="term" value="F:carboxy-lyase activity"/>
    <property type="evidence" value="ECO:0007669"/>
    <property type="project" value="InterPro"/>
</dbReference>
<dbReference type="InterPro" id="IPR032466">
    <property type="entry name" value="Metal_Hydrolase"/>
</dbReference>
<accession>A0A537J049</accession>
<proteinExistence type="predicted"/>
<dbReference type="GO" id="GO:0016787">
    <property type="term" value="F:hydrolase activity"/>
    <property type="evidence" value="ECO:0007669"/>
    <property type="project" value="UniProtKB-KW"/>
</dbReference>
<protein>
    <submittedName>
        <fullName evidence="3">Amidohydrolase</fullName>
    </submittedName>
</protein>
<evidence type="ECO:0000313" key="4">
    <source>
        <dbReference type="Proteomes" id="UP000320048"/>
    </source>
</evidence>
<dbReference type="GO" id="GO:0005737">
    <property type="term" value="C:cytoplasm"/>
    <property type="evidence" value="ECO:0007669"/>
    <property type="project" value="TreeGrafter"/>
</dbReference>
<dbReference type="Gene3D" id="3.20.20.140">
    <property type="entry name" value="Metal-dependent hydrolases"/>
    <property type="match status" value="1"/>
</dbReference>
<dbReference type="InterPro" id="IPR032465">
    <property type="entry name" value="ACMSD"/>
</dbReference>
<dbReference type="PANTHER" id="PTHR21240:SF28">
    <property type="entry name" value="ISO-OROTATE DECARBOXYLASE (EUROFUNG)"/>
    <property type="match status" value="1"/>
</dbReference>
<dbReference type="InterPro" id="IPR006680">
    <property type="entry name" value="Amidohydro-rel"/>
</dbReference>
<gene>
    <name evidence="3" type="ORF">E6H04_14650</name>
</gene>
<feature type="domain" description="Amidohydrolase-related" evidence="2">
    <location>
        <begin position="81"/>
        <end position="342"/>
    </location>
</feature>
<comment type="caution">
    <text evidence="3">The sequence shown here is derived from an EMBL/GenBank/DDBJ whole genome shotgun (WGS) entry which is preliminary data.</text>
</comment>
<keyword evidence="3" id="KW-0378">Hydrolase</keyword>
<reference evidence="3 4" key="1">
    <citation type="journal article" date="2019" name="Nat. Microbiol.">
        <title>Mediterranean grassland soil C-N compound turnover is dependent on rainfall and depth, and is mediated by genomically divergent microorganisms.</title>
        <authorList>
            <person name="Diamond S."/>
            <person name="Andeer P.F."/>
            <person name="Li Z."/>
            <person name="Crits-Christoph A."/>
            <person name="Burstein D."/>
            <person name="Anantharaman K."/>
            <person name="Lane K.R."/>
            <person name="Thomas B.C."/>
            <person name="Pan C."/>
            <person name="Northen T.R."/>
            <person name="Banfield J.F."/>
        </authorList>
    </citation>
    <scope>NUCLEOTIDE SEQUENCE [LARGE SCALE GENOMIC DNA]</scope>
    <source>
        <strain evidence="3">NP_7</strain>
    </source>
</reference>
<keyword evidence="1" id="KW-0456">Lyase</keyword>
<evidence type="ECO:0000259" key="2">
    <source>
        <dbReference type="Pfam" id="PF04909"/>
    </source>
</evidence>
<evidence type="ECO:0000256" key="1">
    <source>
        <dbReference type="ARBA" id="ARBA00023239"/>
    </source>
</evidence>
<dbReference type="EMBL" id="VBAO01000493">
    <property type="protein sequence ID" value="TMI76941.1"/>
    <property type="molecule type" value="Genomic_DNA"/>
</dbReference>
<sequence length="346" mass="38074">MPAKRRRARTGPPDRRDAVVDVHSHVFPTPFLQALKREGSAHGVRVEARDGEWLIWNSPHQSARIGPVFYDVPARLGALDRWGISLQALSLSPPMLYWAPPALGRDLAQIFNDEIAAICRAHPLRFVPLATLPLQDVDAAVTEAERAARAGCRGVYVGTNVRGRYLDAPEFAPLFELCERLGLPVFTHPLNNAGEDRMAQWHLGNSVGNPGETALAAARLIMAGTLDRFPRLRVVLAHGGGSLPFIVARLDHAYAVRREARTAIPRRPSAYLKRFYFDTITHGDTALGFLIRSAGPARVMLGTDHPYDMADAFPGRRLRHLGLSTDAERAICSRNARRLLGLSMGA</sequence>
<dbReference type="SUPFAM" id="SSF51556">
    <property type="entry name" value="Metallo-dependent hydrolases"/>
    <property type="match status" value="1"/>
</dbReference>
<dbReference type="AlphaFoldDB" id="A0A537J049"/>
<dbReference type="Proteomes" id="UP000320048">
    <property type="component" value="Unassembled WGS sequence"/>
</dbReference>
<evidence type="ECO:0000313" key="3">
    <source>
        <dbReference type="EMBL" id="TMI76941.1"/>
    </source>
</evidence>